<evidence type="ECO:0000256" key="4">
    <source>
        <dbReference type="ARBA" id="ARBA00023010"/>
    </source>
</evidence>
<keyword evidence="5" id="KW-0143">Chaperone</keyword>
<evidence type="ECO:0000256" key="1">
    <source>
        <dbReference type="ARBA" id="ARBA00009990"/>
    </source>
</evidence>
<dbReference type="PANTHER" id="PTHR36918:SF1">
    <property type="entry name" value="PROTEIN-EXPORT PROTEIN SECB"/>
    <property type="match status" value="1"/>
</dbReference>
<dbReference type="PRINTS" id="PR01594">
    <property type="entry name" value="SECBCHAPRONE"/>
</dbReference>
<keyword evidence="4 5" id="KW-0811">Translocation</keyword>
<evidence type="ECO:0000256" key="5">
    <source>
        <dbReference type="HAMAP-Rule" id="MF_00821"/>
    </source>
</evidence>
<keyword evidence="7" id="KW-1185">Reference proteome</keyword>
<dbReference type="Gene3D" id="3.10.420.10">
    <property type="entry name" value="SecB-like"/>
    <property type="match status" value="1"/>
</dbReference>
<comment type="similarity">
    <text evidence="1 5">Belongs to the SecB family.</text>
</comment>
<comment type="subunit">
    <text evidence="5">Homotetramer, a dimer of dimers. One homotetramer interacts with 1 SecA dimer.</text>
</comment>
<protein>
    <recommendedName>
        <fullName evidence="5">Protein-export protein SecB</fullName>
    </recommendedName>
</protein>
<dbReference type="Pfam" id="PF02556">
    <property type="entry name" value="SecB"/>
    <property type="match status" value="1"/>
</dbReference>
<dbReference type="EMBL" id="BAABBN010000007">
    <property type="protein sequence ID" value="GAA3929339.1"/>
    <property type="molecule type" value="Genomic_DNA"/>
</dbReference>
<dbReference type="PANTHER" id="PTHR36918">
    <property type="match status" value="1"/>
</dbReference>
<comment type="caution">
    <text evidence="6">The sequence shown here is derived from an EMBL/GenBank/DDBJ whole genome shotgun (WGS) entry which is preliminary data.</text>
</comment>
<dbReference type="InterPro" id="IPR035958">
    <property type="entry name" value="SecB-like_sf"/>
</dbReference>
<evidence type="ECO:0000256" key="2">
    <source>
        <dbReference type="ARBA" id="ARBA00022448"/>
    </source>
</evidence>
<keyword evidence="5" id="KW-0963">Cytoplasm</keyword>
<dbReference type="SUPFAM" id="SSF54611">
    <property type="entry name" value="SecB-like"/>
    <property type="match status" value="1"/>
</dbReference>
<proteinExistence type="inferred from homology"/>
<name>A0ABP7MSK9_9GAMM</name>
<comment type="function">
    <text evidence="5">One of the proteins required for the normal export of preproteins out of the cell cytoplasm. It is a molecular chaperone that binds to a subset of precursor proteins, maintaining them in a translocation-competent state. It also specifically binds to its receptor SecA.</text>
</comment>
<dbReference type="NCBIfam" id="TIGR00809">
    <property type="entry name" value="secB"/>
    <property type="match status" value="1"/>
</dbReference>
<organism evidence="6 7">
    <name type="scientific">Litoribacillus peritrichatus</name>
    <dbReference type="NCBI Taxonomy" id="718191"/>
    <lineage>
        <taxon>Bacteria</taxon>
        <taxon>Pseudomonadati</taxon>
        <taxon>Pseudomonadota</taxon>
        <taxon>Gammaproteobacteria</taxon>
        <taxon>Oceanospirillales</taxon>
        <taxon>Oceanospirillaceae</taxon>
        <taxon>Litoribacillus</taxon>
    </lineage>
</organism>
<reference evidence="7" key="1">
    <citation type="journal article" date="2019" name="Int. J. Syst. Evol. Microbiol.">
        <title>The Global Catalogue of Microorganisms (GCM) 10K type strain sequencing project: providing services to taxonomists for standard genome sequencing and annotation.</title>
        <authorList>
            <consortium name="The Broad Institute Genomics Platform"/>
            <consortium name="The Broad Institute Genome Sequencing Center for Infectious Disease"/>
            <person name="Wu L."/>
            <person name="Ma J."/>
        </authorList>
    </citation>
    <scope>NUCLEOTIDE SEQUENCE [LARGE SCALE GENOMIC DNA]</scope>
    <source>
        <strain evidence="7">JCM 17551</strain>
    </source>
</reference>
<dbReference type="NCBIfam" id="NF004393">
    <property type="entry name" value="PRK05751.1-4"/>
    <property type="match status" value="1"/>
</dbReference>
<sequence>MAEENQGAAEGAQEQQGAGFALQRIFLKDLSFESPRAPQVFQSQWKPQVHMDLNTGNTKVGEDLYEVVLTITLTAKQDDEVALLVEIKQAGIFAIQGLEGPRLAHALGAFCPNILFPYARETIDSVVMKGSLPPFMLAPVNFDAIFADAMKRKQQEAAEAEATH</sequence>
<keyword evidence="2 5" id="KW-0813">Transport</keyword>
<evidence type="ECO:0000313" key="7">
    <source>
        <dbReference type="Proteomes" id="UP001501565"/>
    </source>
</evidence>
<comment type="subcellular location">
    <subcellularLocation>
        <location evidence="5">Cytoplasm</location>
    </subcellularLocation>
</comment>
<keyword evidence="3 5" id="KW-0653">Protein transport</keyword>
<dbReference type="InterPro" id="IPR003708">
    <property type="entry name" value="SecB"/>
</dbReference>
<gene>
    <name evidence="5 6" type="primary">secB</name>
    <name evidence="6" type="ORF">GCM10022277_27340</name>
</gene>
<evidence type="ECO:0000256" key="3">
    <source>
        <dbReference type="ARBA" id="ARBA00022927"/>
    </source>
</evidence>
<evidence type="ECO:0000313" key="6">
    <source>
        <dbReference type="EMBL" id="GAA3929339.1"/>
    </source>
</evidence>
<accession>A0ABP7MSK9</accession>
<dbReference type="HAMAP" id="MF_00821">
    <property type="entry name" value="SecB"/>
    <property type="match status" value="1"/>
</dbReference>
<dbReference type="RefSeq" id="WP_344799107.1">
    <property type="nucleotide sequence ID" value="NZ_BAABBN010000007.1"/>
</dbReference>
<dbReference type="Proteomes" id="UP001501565">
    <property type="component" value="Unassembled WGS sequence"/>
</dbReference>